<dbReference type="AlphaFoldDB" id="A0AAW4L1W8"/>
<evidence type="ECO:0000313" key="2">
    <source>
        <dbReference type="Proteomes" id="UP000811899"/>
    </source>
</evidence>
<proteinExistence type="predicted"/>
<organism evidence="1 2">
    <name type="scientific">Geoanaerobacter pelophilus</name>
    <dbReference type="NCBI Taxonomy" id="60036"/>
    <lineage>
        <taxon>Bacteria</taxon>
        <taxon>Pseudomonadati</taxon>
        <taxon>Thermodesulfobacteriota</taxon>
        <taxon>Desulfuromonadia</taxon>
        <taxon>Geobacterales</taxon>
        <taxon>Geobacteraceae</taxon>
        <taxon>Geoanaerobacter</taxon>
    </lineage>
</organism>
<dbReference type="Proteomes" id="UP000811899">
    <property type="component" value="Unassembled WGS sequence"/>
</dbReference>
<keyword evidence="2" id="KW-1185">Reference proteome</keyword>
<sequence length="69" mass="7784">MARDRRLNTDYALGNKQICALVGSFTDGGVAIVYRGLKTDSFNPDNIDLDFCDRTIVKKQKPRGESYVR</sequence>
<reference evidence="1 2" key="1">
    <citation type="submission" date="2021-05" db="EMBL/GenBank/DDBJ databases">
        <title>The draft genome of Geobacter pelophilus DSM 12255.</title>
        <authorList>
            <person name="Xu Z."/>
            <person name="Masuda Y."/>
            <person name="Itoh H."/>
            <person name="Senoo K."/>
        </authorList>
    </citation>
    <scope>NUCLEOTIDE SEQUENCE [LARGE SCALE GENOMIC DNA]</scope>
    <source>
        <strain evidence="1 2">DSM 12255</strain>
    </source>
</reference>
<dbReference type="RefSeq" id="WP_214170581.1">
    <property type="nucleotide sequence ID" value="NZ_JAHCVJ010000002.1"/>
</dbReference>
<name>A0AAW4L1W8_9BACT</name>
<dbReference type="EMBL" id="JAHCVJ010000002">
    <property type="protein sequence ID" value="MBT0663795.1"/>
    <property type="molecule type" value="Genomic_DNA"/>
</dbReference>
<gene>
    <name evidence="1" type="ORF">KI809_05715</name>
</gene>
<protein>
    <submittedName>
        <fullName evidence="1">Uncharacterized protein</fullName>
    </submittedName>
</protein>
<accession>A0AAW4L1W8</accession>
<evidence type="ECO:0000313" key="1">
    <source>
        <dbReference type="EMBL" id="MBT0663795.1"/>
    </source>
</evidence>
<comment type="caution">
    <text evidence="1">The sequence shown here is derived from an EMBL/GenBank/DDBJ whole genome shotgun (WGS) entry which is preliminary data.</text>
</comment>